<dbReference type="CDD" id="cd15934">
    <property type="entry name" value="7tmC_mGluRs_group2_3"/>
    <property type="match status" value="1"/>
</dbReference>
<dbReference type="InterPro" id="IPR011500">
    <property type="entry name" value="GPCR_3_9-Cys_dom"/>
</dbReference>
<keyword evidence="18" id="KW-1185">Reference proteome</keyword>
<dbReference type="InterPro" id="IPR050726">
    <property type="entry name" value="mGluR"/>
</dbReference>
<evidence type="ECO:0000256" key="4">
    <source>
        <dbReference type="ARBA" id="ARBA00022692"/>
    </source>
</evidence>
<dbReference type="EnsemblMetazoa" id="XM_038198448.1">
    <property type="protein sequence ID" value="XP_038054376.1"/>
    <property type="gene ID" value="LOC119726671"/>
</dbReference>
<feature type="signal peptide" evidence="15">
    <location>
        <begin position="1"/>
        <end position="24"/>
    </location>
</feature>
<protein>
    <recommendedName>
        <fullName evidence="16">G-protein coupled receptors family 3 profile domain-containing protein</fullName>
    </recommendedName>
</protein>
<evidence type="ECO:0000256" key="3">
    <source>
        <dbReference type="ARBA" id="ARBA00022475"/>
    </source>
</evidence>
<dbReference type="PROSITE" id="PS50259">
    <property type="entry name" value="G_PROTEIN_RECEP_F3_4"/>
    <property type="match status" value="1"/>
</dbReference>
<dbReference type="Gene3D" id="3.40.50.2300">
    <property type="match status" value="2"/>
</dbReference>
<evidence type="ECO:0000256" key="10">
    <source>
        <dbReference type="ARBA" id="ARBA00023170"/>
    </source>
</evidence>
<feature type="transmembrane region" description="Helical" evidence="14">
    <location>
        <begin position="778"/>
        <end position="800"/>
    </location>
</feature>
<evidence type="ECO:0000256" key="9">
    <source>
        <dbReference type="ARBA" id="ARBA00023157"/>
    </source>
</evidence>
<organism evidence="17 18">
    <name type="scientific">Patiria miniata</name>
    <name type="common">Bat star</name>
    <name type="synonym">Asterina miniata</name>
    <dbReference type="NCBI Taxonomy" id="46514"/>
    <lineage>
        <taxon>Eukaryota</taxon>
        <taxon>Metazoa</taxon>
        <taxon>Echinodermata</taxon>
        <taxon>Eleutherozoa</taxon>
        <taxon>Asterozoa</taxon>
        <taxon>Asteroidea</taxon>
        <taxon>Valvatacea</taxon>
        <taxon>Valvatida</taxon>
        <taxon>Asterinidae</taxon>
        <taxon>Patiria</taxon>
    </lineage>
</organism>
<dbReference type="FunFam" id="3.40.50.2300:FF:000009">
    <property type="entry name" value="Glutamate receptor, metabotropic 4"/>
    <property type="match status" value="1"/>
</dbReference>
<dbReference type="RefSeq" id="XP_038054376.1">
    <property type="nucleotide sequence ID" value="XM_038198448.1"/>
</dbReference>
<evidence type="ECO:0000256" key="15">
    <source>
        <dbReference type="SAM" id="SignalP"/>
    </source>
</evidence>
<dbReference type="InterPro" id="IPR001828">
    <property type="entry name" value="ANF_lig-bd_rcpt"/>
</dbReference>
<dbReference type="Pfam" id="PF01094">
    <property type="entry name" value="ANF_receptor"/>
    <property type="match status" value="1"/>
</dbReference>
<dbReference type="Gene3D" id="2.10.50.30">
    <property type="entry name" value="GPCR, family 3, nine cysteines domain"/>
    <property type="match status" value="1"/>
</dbReference>
<dbReference type="Pfam" id="PF00003">
    <property type="entry name" value="7tm_3"/>
    <property type="match status" value="1"/>
</dbReference>
<comment type="similarity">
    <text evidence="2">Belongs to the G-protein coupled receptor 3 family.</text>
</comment>
<dbReference type="PROSITE" id="PS00979">
    <property type="entry name" value="G_PROTEIN_RECEP_F3_1"/>
    <property type="match status" value="1"/>
</dbReference>
<feature type="transmembrane region" description="Helical" evidence="14">
    <location>
        <begin position="657"/>
        <end position="678"/>
    </location>
</feature>
<feature type="transmembrane region" description="Helical" evidence="14">
    <location>
        <begin position="806"/>
        <end position="830"/>
    </location>
</feature>
<keyword evidence="6 14" id="KW-1133">Transmembrane helix</keyword>
<feature type="transmembrane region" description="Helical" evidence="14">
    <location>
        <begin position="586"/>
        <end position="613"/>
    </location>
</feature>
<dbReference type="PANTHER" id="PTHR24060">
    <property type="entry name" value="METABOTROPIC GLUTAMATE RECEPTOR"/>
    <property type="match status" value="1"/>
</dbReference>
<keyword evidence="3" id="KW-1003">Cell membrane</keyword>
<keyword evidence="7" id="KW-0297">G-protein coupled receptor</keyword>
<evidence type="ECO:0000256" key="7">
    <source>
        <dbReference type="ARBA" id="ARBA00023040"/>
    </source>
</evidence>
<name>A0A913ZTI2_PATMI</name>
<dbReference type="OMA" id="CNIQDMS"/>
<reference evidence="17" key="1">
    <citation type="submission" date="2022-11" db="UniProtKB">
        <authorList>
            <consortium name="EnsemblMetazoa"/>
        </authorList>
    </citation>
    <scope>IDENTIFICATION</scope>
</reference>
<feature type="region of interest" description="Disordered" evidence="13">
    <location>
        <begin position="849"/>
        <end position="876"/>
    </location>
</feature>
<dbReference type="FunFam" id="2.10.50.30:FF:000001">
    <property type="entry name" value="metabotropic glutamate receptor 1"/>
    <property type="match status" value="1"/>
</dbReference>
<evidence type="ECO:0000256" key="14">
    <source>
        <dbReference type="SAM" id="Phobius"/>
    </source>
</evidence>
<dbReference type="PRINTS" id="PR00593">
    <property type="entry name" value="MTABOTROPICR"/>
</dbReference>
<dbReference type="Pfam" id="PF07562">
    <property type="entry name" value="NCD3G"/>
    <property type="match status" value="1"/>
</dbReference>
<keyword evidence="11" id="KW-0325">Glycoprotein</keyword>
<keyword evidence="9" id="KW-1015">Disulfide bond</keyword>
<evidence type="ECO:0000313" key="17">
    <source>
        <dbReference type="EnsemblMetazoa" id="XP_038054376.1"/>
    </source>
</evidence>
<dbReference type="GO" id="GO:0005886">
    <property type="term" value="C:plasma membrane"/>
    <property type="evidence" value="ECO:0007669"/>
    <property type="project" value="UniProtKB-SubCell"/>
</dbReference>
<evidence type="ECO:0000256" key="11">
    <source>
        <dbReference type="ARBA" id="ARBA00023180"/>
    </source>
</evidence>
<dbReference type="GO" id="GO:0004930">
    <property type="term" value="F:G protein-coupled receptor activity"/>
    <property type="evidence" value="ECO:0007669"/>
    <property type="project" value="UniProtKB-KW"/>
</dbReference>
<dbReference type="AlphaFoldDB" id="A0A913ZTI2"/>
<dbReference type="PRINTS" id="PR00248">
    <property type="entry name" value="GPCRMGR"/>
</dbReference>
<evidence type="ECO:0000256" key="8">
    <source>
        <dbReference type="ARBA" id="ARBA00023136"/>
    </source>
</evidence>
<dbReference type="GeneID" id="119726671"/>
<accession>A0A913ZTI2</accession>
<evidence type="ECO:0000256" key="5">
    <source>
        <dbReference type="ARBA" id="ARBA00022729"/>
    </source>
</evidence>
<keyword evidence="10" id="KW-0675">Receptor</keyword>
<keyword evidence="5 15" id="KW-0732">Signal</keyword>
<feature type="chain" id="PRO_5036734228" description="G-protein coupled receptors family 3 profile domain-containing protein" evidence="15">
    <location>
        <begin position="25"/>
        <end position="902"/>
    </location>
</feature>
<keyword evidence="8 14" id="KW-0472">Membrane</keyword>
<evidence type="ECO:0000256" key="6">
    <source>
        <dbReference type="ARBA" id="ARBA00022989"/>
    </source>
</evidence>
<evidence type="ECO:0000259" key="16">
    <source>
        <dbReference type="PROSITE" id="PS50259"/>
    </source>
</evidence>
<feature type="transmembrane region" description="Helical" evidence="14">
    <location>
        <begin position="699"/>
        <end position="720"/>
    </location>
</feature>
<dbReference type="InterPro" id="IPR000337">
    <property type="entry name" value="GPCR_3"/>
</dbReference>
<dbReference type="OrthoDB" id="425344at2759"/>
<evidence type="ECO:0000256" key="2">
    <source>
        <dbReference type="ARBA" id="ARBA00007242"/>
    </source>
</evidence>
<dbReference type="SUPFAM" id="SSF53822">
    <property type="entry name" value="Periplasmic binding protein-like I"/>
    <property type="match status" value="1"/>
</dbReference>
<dbReference type="InterPro" id="IPR028082">
    <property type="entry name" value="Peripla_BP_I"/>
</dbReference>
<dbReference type="InterPro" id="IPR017979">
    <property type="entry name" value="GPCR_3_CS"/>
</dbReference>
<evidence type="ECO:0000256" key="13">
    <source>
        <dbReference type="SAM" id="MobiDB-lite"/>
    </source>
</evidence>
<evidence type="ECO:0000313" key="18">
    <source>
        <dbReference type="Proteomes" id="UP000887568"/>
    </source>
</evidence>
<dbReference type="Proteomes" id="UP000887568">
    <property type="component" value="Unplaced"/>
</dbReference>
<sequence>MAQMQNCICILPVSFLLMCYAVVAVYPEYLANVGEGKKLRVDGNIVLGGLFPIHEKGKNGSICGIINEDRGIQRLEAMLFAIDLINNDTNLLPGITIGAEIRDTCSEDTYALEQSLEFVRASLTTVSASTSPECPAEYVNKTRQPGVVAGVIGGSYSTVSIQVANLLRLFQIPQISYASTSSELTDRKRFEYFARTVPPDTLQAKAIADIIASFGWTYVSTIASEGNYGESGIYEFTKEAGLRNICIARSEKILRSADSQTYDNIITRLRRKQNARVVVLFTRVEDARDLLSAAKRANLSQNFIWLAADGWGAQESPVKGSEAVAEGAITIELQTKKVEKFDEYFLHLNPRTNKRNPWFKEYWEQKFQCELPEIPEEGSCEKRSLDDGTHLQEKKTQFVVDAVYALVMALDHMHRVVCNETSSLCDGMIPINGKQLFKEFVLKVSFKDIVDQQVSFDENGNGLGRYDILNFRRDENHPNRYQYVKVGKWHGQLEMDLQAVEFHPSVSVLSDTKLPMSQCSLPCKDGEIKRLQDDDEICCWLCSACLPHQYVENEHTCQDCEMGYYPTKNLSGCYKLTEEFMELATLWSIIPMAFSLLGIMVTCAVAMVFITHNQTPLVKASSRELSYILLLGFAACFAMTLPILAMPSVTSCSIQRVGLGLSFCMCYSALLTKTNRIARIFDSASRSAQRPKYISPKSQLVICFGLVSVQLFGELVWLIVQPPGASVHYSEARDHAILKCNISDVSLVVSLAYNMFLILCCTVYAFKTRKIPENFNEAKFIGFTMYTTCIVWLAFVPLYFGTTWDFRMQLTTLCITVSMSATVGLACLFAPKVYIIVFQPEKNVRRLNTTSTRRSHYDAPPRDVANNHSQSGSRGRYTMRFNNQTTQYDSQDTEAETSQAFL</sequence>
<dbReference type="InterPro" id="IPR017978">
    <property type="entry name" value="GPCR_3_C"/>
</dbReference>
<feature type="domain" description="G-protein coupled receptors family 3 profile" evidence="16">
    <location>
        <begin position="587"/>
        <end position="852"/>
    </location>
</feature>
<feature type="transmembrane region" description="Helical" evidence="14">
    <location>
        <begin position="625"/>
        <end position="645"/>
    </location>
</feature>
<proteinExistence type="inferred from homology"/>
<comment type="subcellular location">
    <subcellularLocation>
        <location evidence="1">Cell membrane</location>
        <topology evidence="1">Multi-pass membrane protein</topology>
    </subcellularLocation>
</comment>
<dbReference type="PROSITE" id="PS00980">
    <property type="entry name" value="G_PROTEIN_RECEP_F3_2"/>
    <property type="match status" value="1"/>
</dbReference>
<feature type="transmembrane region" description="Helical" evidence="14">
    <location>
        <begin position="745"/>
        <end position="766"/>
    </location>
</feature>
<keyword evidence="12" id="KW-0807">Transducer</keyword>
<dbReference type="PROSITE" id="PS00981">
    <property type="entry name" value="G_PROTEIN_RECEP_F3_3"/>
    <property type="match status" value="1"/>
</dbReference>
<dbReference type="InterPro" id="IPR000162">
    <property type="entry name" value="GPCR_3_mtglu_rcpt"/>
</dbReference>
<keyword evidence="4 14" id="KW-0812">Transmembrane</keyword>
<evidence type="ECO:0000256" key="12">
    <source>
        <dbReference type="ARBA" id="ARBA00023224"/>
    </source>
</evidence>
<evidence type="ECO:0000256" key="1">
    <source>
        <dbReference type="ARBA" id="ARBA00004651"/>
    </source>
</evidence>
<dbReference type="InterPro" id="IPR038550">
    <property type="entry name" value="GPCR_3_9-Cys_sf"/>
</dbReference>